<feature type="transmembrane region" description="Helical" evidence="1">
    <location>
        <begin position="60"/>
        <end position="80"/>
    </location>
</feature>
<comment type="caution">
    <text evidence="2">The sequence shown here is derived from an EMBL/GenBank/DDBJ whole genome shotgun (WGS) entry which is preliminary data.</text>
</comment>
<evidence type="ECO:0000313" key="2">
    <source>
        <dbReference type="EMBL" id="MFD2871903.1"/>
    </source>
</evidence>
<gene>
    <name evidence="2" type="ORF">ACFS5N_05455</name>
</gene>
<feature type="transmembrane region" description="Helical" evidence="1">
    <location>
        <begin position="25"/>
        <end position="48"/>
    </location>
</feature>
<organism evidence="2 3">
    <name type="scientific">Mucilaginibacter ximonensis</name>
    <dbReference type="NCBI Taxonomy" id="538021"/>
    <lineage>
        <taxon>Bacteria</taxon>
        <taxon>Pseudomonadati</taxon>
        <taxon>Bacteroidota</taxon>
        <taxon>Sphingobacteriia</taxon>
        <taxon>Sphingobacteriales</taxon>
        <taxon>Sphingobacteriaceae</taxon>
        <taxon>Mucilaginibacter</taxon>
    </lineage>
</organism>
<sequence length="256" mass="29049">MSRYFSPWRFIRLLIKHTAEHYRTYIMATGVLAGVMLFGGGFLFFLMPEPPDTGFQNACYLMLMLLSGTIFTSTIFSDFGEKNKAAATITLPATTFEKFMVGWLYSYLIFILAYTAIFFIALYGLSSFRTWGDKPFIISGLGAEIALTAFALYSLLHAIALFGAIAFKKLHFIKTAFLFFLAYAILMFLNYLFLHQITGVKLVHFDIPFGGLSFMENSKYYLVQFPTSETTILLVGTTVSLLLWVSAYFKLKEQQV</sequence>
<keyword evidence="1" id="KW-1133">Transmembrane helix</keyword>
<evidence type="ECO:0000313" key="3">
    <source>
        <dbReference type="Proteomes" id="UP001597557"/>
    </source>
</evidence>
<dbReference type="EMBL" id="JBHUPD010000001">
    <property type="protein sequence ID" value="MFD2871903.1"/>
    <property type="molecule type" value="Genomic_DNA"/>
</dbReference>
<feature type="transmembrane region" description="Helical" evidence="1">
    <location>
        <begin position="145"/>
        <end position="167"/>
    </location>
</feature>
<keyword evidence="1" id="KW-0472">Membrane</keyword>
<feature type="transmembrane region" description="Helical" evidence="1">
    <location>
        <begin position="101"/>
        <end position="125"/>
    </location>
</feature>
<protein>
    <recommendedName>
        <fullName evidence="4">ABC transporter permease</fullName>
    </recommendedName>
</protein>
<dbReference type="Proteomes" id="UP001597557">
    <property type="component" value="Unassembled WGS sequence"/>
</dbReference>
<feature type="transmembrane region" description="Helical" evidence="1">
    <location>
        <begin position="176"/>
        <end position="194"/>
    </location>
</feature>
<accession>A0ABW5Y959</accession>
<feature type="transmembrane region" description="Helical" evidence="1">
    <location>
        <begin position="231"/>
        <end position="251"/>
    </location>
</feature>
<proteinExistence type="predicted"/>
<dbReference type="RefSeq" id="WP_377183037.1">
    <property type="nucleotide sequence ID" value="NZ_JBHUPD010000001.1"/>
</dbReference>
<evidence type="ECO:0008006" key="4">
    <source>
        <dbReference type="Google" id="ProtNLM"/>
    </source>
</evidence>
<name>A0ABW5Y959_9SPHI</name>
<evidence type="ECO:0000256" key="1">
    <source>
        <dbReference type="SAM" id="Phobius"/>
    </source>
</evidence>
<keyword evidence="3" id="KW-1185">Reference proteome</keyword>
<reference evidence="3" key="1">
    <citation type="journal article" date="2019" name="Int. J. Syst. Evol. Microbiol.">
        <title>The Global Catalogue of Microorganisms (GCM) 10K type strain sequencing project: providing services to taxonomists for standard genome sequencing and annotation.</title>
        <authorList>
            <consortium name="The Broad Institute Genomics Platform"/>
            <consortium name="The Broad Institute Genome Sequencing Center for Infectious Disease"/>
            <person name="Wu L."/>
            <person name="Ma J."/>
        </authorList>
    </citation>
    <scope>NUCLEOTIDE SEQUENCE [LARGE SCALE GENOMIC DNA]</scope>
    <source>
        <strain evidence="3">KCTC 22437</strain>
    </source>
</reference>
<keyword evidence="1" id="KW-0812">Transmembrane</keyword>